<dbReference type="PROSITE" id="PS51257">
    <property type="entry name" value="PROKAR_LIPOPROTEIN"/>
    <property type="match status" value="1"/>
</dbReference>
<dbReference type="GO" id="GO:0030288">
    <property type="term" value="C:outer membrane-bounded periplasmic space"/>
    <property type="evidence" value="ECO:0007669"/>
    <property type="project" value="TreeGrafter"/>
</dbReference>
<dbReference type="Gene3D" id="3.40.50.1980">
    <property type="entry name" value="Nitrogenase molybdenum iron protein domain"/>
    <property type="match status" value="2"/>
</dbReference>
<dbReference type="OrthoDB" id="9793175at2"/>
<evidence type="ECO:0000313" key="8">
    <source>
        <dbReference type="Proteomes" id="UP000218677"/>
    </source>
</evidence>
<evidence type="ECO:0000313" key="7">
    <source>
        <dbReference type="EMBL" id="PCF96098.1"/>
    </source>
</evidence>
<evidence type="ECO:0000256" key="4">
    <source>
        <dbReference type="ARBA" id="ARBA00022496"/>
    </source>
</evidence>
<keyword evidence="4" id="KW-0410">Iron transport</keyword>
<dbReference type="EMBL" id="NWUX01000005">
    <property type="protein sequence ID" value="PCF96098.1"/>
    <property type="molecule type" value="Genomic_DNA"/>
</dbReference>
<dbReference type="Proteomes" id="UP000218677">
    <property type="component" value="Unassembled WGS sequence"/>
</dbReference>
<keyword evidence="3" id="KW-0813">Transport</keyword>
<dbReference type="Pfam" id="PF01497">
    <property type="entry name" value="Peripla_BP_2"/>
    <property type="match status" value="1"/>
</dbReference>
<feature type="domain" description="Fe/B12 periplasmic-binding" evidence="6">
    <location>
        <begin position="70"/>
        <end position="335"/>
    </location>
</feature>
<dbReference type="InterPro" id="IPR002491">
    <property type="entry name" value="ABC_transptr_periplasmic_BD"/>
</dbReference>
<name>A0A2A4HL55_9GAMM</name>
<dbReference type="RefSeq" id="WP_096651084.1">
    <property type="nucleotide sequence ID" value="NZ_NWUX01000005.1"/>
</dbReference>
<dbReference type="SUPFAM" id="SSF53807">
    <property type="entry name" value="Helical backbone' metal receptor"/>
    <property type="match status" value="1"/>
</dbReference>
<reference evidence="8" key="1">
    <citation type="submission" date="2017-09" db="EMBL/GenBank/DDBJ databases">
        <authorList>
            <person name="Cho G.-S."/>
            <person name="Oguntoyinbo F.A."/>
            <person name="Cnockaert M."/>
            <person name="Kabisch J."/>
            <person name="Neve H."/>
            <person name="Bockelmann W."/>
            <person name="Wenning M."/>
            <person name="Franz C.M."/>
            <person name="Vandamme P."/>
        </authorList>
    </citation>
    <scope>NUCLEOTIDE SEQUENCE [LARGE SCALE GENOMIC DNA]</scope>
    <source>
        <strain evidence="8">MBT G8648</strain>
    </source>
</reference>
<comment type="similarity">
    <text evidence="2">Belongs to the bacterial solute-binding protein 8 family.</text>
</comment>
<keyword evidence="5" id="KW-0732">Signal</keyword>
<evidence type="ECO:0000256" key="2">
    <source>
        <dbReference type="ARBA" id="ARBA00008814"/>
    </source>
</evidence>
<comment type="caution">
    <text evidence="7">The sequence shown here is derived from an EMBL/GenBank/DDBJ whole genome shotgun (WGS) entry which is preliminary data.</text>
</comment>
<dbReference type="GO" id="GO:1901678">
    <property type="term" value="P:iron coordination entity transport"/>
    <property type="evidence" value="ECO:0007669"/>
    <property type="project" value="UniProtKB-ARBA"/>
</dbReference>
<comment type="subcellular location">
    <subcellularLocation>
        <location evidence="1">Cell envelope</location>
    </subcellularLocation>
</comment>
<dbReference type="InterPro" id="IPR051313">
    <property type="entry name" value="Bact_iron-sidero_bind"/>
</dbReference>
<dbReference type="CDD" id="cd01140">
    <property type="entry name" value="FatB"/>
    <property type="match status" value="1"/>
</dbReference>
<keyword evidence="4" id="KW-0408">Iron</keyword>
<proteinExistence type="inferred from homology"/>
<dbReference type="PANTHER" id="PTHR30532">
    <property type="entry name" value="IRON III DICITRATE-BINDING PERIPLASMIC PROTEIN"/>
    <property type="match status" value="1"/>
</dbReference>
<keyword evidence="8" id="KW-1185">Reference proteome</keyword>
<gene>
    <name evidence="7" type="ORF">CPA45_08245</name>
</gene>
<dbReference type="PROSITE" id="PS50983">
    <property type="entry name" value="FE_B12_PBP"/>
    <property type="match status" value="1"/>
</dbReference>
<organism evidence="7 8">
    <name type="scientific">Vreelandella nigrificans</name>
    <dbReference type="NCBI Taxonomy" id="2042704"/>
    <lineage>
        <taxon>Bacteria</taxon>
        <taxon>Pseudomonadati</taxon>
        <taxon>Pseudomonadota</taxon>
        <taxon>Gammaproteobacteria</taxon>
        <taxon>Oceanospirillales</taxon>
        <taxon>Halomonadaceae</taxon>
        <taxon>Vreelandella</taxon>
    </lineage>
</organism>
<accession>A0A2A4HL55</accession>
<evidence type="ECO:0000256" key="5">
    <source>
        <dbReference type="ARBA" id="ARBA00022729"/>
    </source>
</evidence>
<evidence type="ECO:0000256" key="1">
    <source>
        <dbReference type="ARBA" id="ARBA00004196"/>
    </source>
</evidence>
<protein>
    <submittedName>
        <fullName evidence="7">Ferric anguibactin-binding protein</fullName>
    </submittedName>
</protein>
<keyword evidence="4" id="KW-0406">Ion transport</keyword>
<evidence type="ECO:0000259" key="6">
    <source>
        <dbReference type="PROSITE" id="PS50983"/>
    </source>
</evidence>
<dbReference type="PANTHER" id="PTHR30532:SF28">
    <property type="entry name" value="PETROBACTIN-BINDING PROTEIN YCLQ"/>
    <property type="match status" value="1"/>
</dbReference>
<evidence type="ECO:0000256" key="3">
    <source>
        <dbReference type="ARBA" id="ARBA00022448"/>
    </source>
</evidence>
<sequence>MRRNLKNSYWVLGLIIATMATIQGCDQRAAKPVSAAVQSTSDSSPKPEDFTPVTVQHALGTTVVEHLPQRVAALDMNEVDFLDQLNIPIVGMPKDFVPHFLSEYQDAPGIQDLGAIVHPNLERVHAARPDLILITSLQANHYNELTEIAPTIHFDVDYRNSQANHIEVIKDHLMMLGRIFNKEGIARQQVAELTNKVEETRRVTQGRPERALVLLHNNGAFSSFGVQSRYGFIFTEFGVQPASPGVDTGLHGQPISSEFIQQANPDIIYVVDRTAVMENHFAMDAERMANPLIRQTNAWKNGRVIFVDAEAWYITAASVSSLAIIADEIIEGYQD</sequence>
<dbReference type="InterPro" id="IPR033870">
    <property type="entry name" value="FatB"/>
</dbReference>
<dbReference type="AlphaFoldDB" id="A0A2A4HL55"/>